<evidence type="ECO:0000313" key="2">
    <source>
        <dbReference type="Proteomes" id="UP000244855"/>
    </source>
</evidence>
<proteinExistence type="predicted"/>
<name>A0A2V1DQG3_9PLEO</name>
<dbReference type="AlphaFoldDB" id="A0A2V1DQG3"/>
<keyword evidence="2" id="KW-1185">Reference proteome</keyword>
<gene>
    <name evidence="1" type="ORF">DM02DRAFT_391587</name>
</gene>
<dbReference type="EMBL" id="KZ805372">
    <property type="protein sequence ID" value="PVI00518.1"/>
    <property type="molecule type" value="Genomic_DNA"/>
</dbReference>
<protein>
    <submittedName>
        <fullName evidence="1">Uncharacterized protein</fullName>
    </submittedName>
</protein>
<evidence type="ECO:0000313" key="1">
    <source>
        <dbReference type="EMBL" id="PVI00518.1"/>
    </source>
</evidence>
<organism evidence="1 2">
    <name type="scientific">Periconia macrospinosa</name>
    <dbReference type="NCBI Taxonomy" id="97972"/>
    <lineage>
        <taxon>Eukaryota</taxon>
        <taxon>Fungi</taxon>
        <taxon>Dikarya</taxon>
        <taxon>Ascomycota</taxon>
        <taxon>Pezizomycotina</taxon>
        <taxon>Dothideomycetes</taxon>
        <taxon>Pleosporomycetidae</taxon>
        <taxon>Pleosporales</taxon>
        <taxon>Massarineae</taxon>
        <taxon>Periconiaceae</taxon>
        <taxon>Periconia</taxon>
    </lineage>
</organism>
<accession>A0A2V1DQG3</accession>
<reference evidence="1 2" key="1">
    <citation type="journal article" date="2018" name="Sci. Rep.">
        <title>Comparative genomics provides insights into the lifestyle and reveals functional heterogeneity of dark septate endophytic fungi.</title>
        <authorList>
            <person name="Knapp D.G."/>
            <person name="Nemeth J.B."/>
            <person name="Barry K."/>
            <person name="Hainaut M."/>
            <person name="Henrissat B."/>
            <person name="Johnson J."/>
            <person name="Kuo A."/>
            <person name="Lim J.H.P."/>
            <person name="Lipzen A."/>
            <person name="Nolan M."/>
            <person name="Ohm R.A."/>
            <person name="Tamas L."/>
            <person name="Grigoriev I.V."/>
            <person name="Spatafora J.W."/>
            <person name="Nagy L.G."/>
            <person name="Kovacs G.M."/>
        </authorList>
    </citation>
    <scope>NUCLEOTIDE SEQUENCE [LARGE SCALE GENOMIC DNA]</scope>
    <source>
        <strain evidence="1 2">DSE2036</strain>
    </source>
</reference>
<dbReference type="Proteomes" id="UP000244855">
    <property type="component" value="Unassembled WGS sequence"/>
</dbReference>
<sequence>MDSRICICICTCTCSYGCTCICRCILFSAKRCTCSSMPSISRLLYSTLLNAQHPFPTRRGKRGRIRQEFSRRQRDSRIPMLQKETSIHYTPPHLSTAQCTVEHTSTGHPKPNSAQKIPHCIANQITRKLNNNHTPCNKTNQRPLDKPLPRCELIG</sequence>